<gene>
    <name evidence="1" type="ORF">ACFQGO_04245</name>
</gene>
<evidence type="ECO:0000313" key="1">
    <source>
        <dbReference type="EMBL" id="MFC5806724.1"/>
    </source>
</evidence>
<evidence type="ECO:0000313" key="2">
    <source>
        <dbReference type="Proteomes" id="UP001596112"/>
    </source>
</evidence>
<organism evidence="1 2">
    <name type="scientific">Streptomyces heilongjiangensis</name>
    <dbReference type="NCBI Taxonomy" id="945052"/>
    <lineage>
        <taxon>Bacteria</taxon>
        <taxon>Bacillati</taxon>
        <taxon>Actinomycetota</taxon>
        <taxon>Actinomycetes</taxon>
        <taxon>Kitasatosporales</taxon>
        <taxon>Streptomycetaceae</taxon>
        <taxon>Streptomyces</taxon>
    </lineage>
</organism>
<proteinExistence type="predicted"/>
<dbReference type="EMBL" id="JBHSNZ010000002">
    <property type="protein sequence ID" value="MFC5806724.1"/>
    <property type="molecule type" value="Genomic_DNA"/>
</dbReference>
<keyword evidence="2" id="KW-1185">Reference proteome</keyword>
<sequence length="45" mass="4707">MTVTRVTTVRGGGRGWCGDAAALVDGWRWWTAGTGGRLALVDGCL</sequence>
<comment type="caution">
    <text evidence="1">The sequence shown here is derived from an EMBL/GenBank/DDBJ whole genome shotgun (WGS) entry which is preliminary data.</text>
</comment>
<dbReference type="RefSeq" id="WP_272172313.1">
    <property type="nucleotide sequence ID" value="NZ_JAQOSL010000050.1"/>
</dbReference>
<name>A0ABW1B0R6_9ACTN</name>
<reference evidence="2" key="1">
    <citation type="journal article" date="2019" name="Int. J. Syst. Evol. Microbiol.">
        <title>The Global Catalogue of Microorganisms (GCM) 10K type strain sequencing project: providing services to taxonomists for standard genome sequencing and annotation.</title>
        <authorList>
            <consortium name="The Broad Institute Genomics Platform"/>
            <consortium name="The Broad Institute Genome Sequencing Center for Infectious Disease"/>
            <person name="Wu L."/>
            <person name="Ma J."/>
        </authorList>
    </citation>
    <scope>NUCLEOTIDE SEQUENCE [LARGE SCALE GENOMIC DNA]</scope>
    <source>
        <strain evidence="2">JCM 9918</strain>
    </source>
</reference>
<accession>A0ABW1B0R6</accession>
<dbReference type="Proteomes" id="UP001596112">
    <property type="component" value="Unassembled WGS sequence"/>
</dbReference>
<protein>
    <submittedName>
        <fullName evidence="1">Uncharacterized protein</fullName>
    </submittedName>
</protein>